<sequence>MSAAKDKISSQIGDRFRQLRIASNKTQKETAKFLGIHRTAIVKIESGDRLVAAWELSAAASLFGVEVISFYQGGMVPSVKAPKKQVFDFNQAPFTC</sequence>
<comment type="caution">
    <text evidence="2">The sequence shown here is derived from an EMBL/GenBank/DDBJ whole genome shotgun (WGS) entry which is preliminary data.</text>
</comment>
<dbReference type="Proteomes" id="UP001476950">
    <property type="component" value="Unassembled WGS sequence"/>
</dbReference>
<dbReference type="InterPro" id="IPR010982">
    <property type="entry name" value="Lambda_DNA-bd_dom_sf"/>
</dbReference>
<gene>
    <name evidence="2" type="ORF">NDI38_04355</name>
</gene>
<dbReference type="Pfam" id="PF13560">
    <property type="entry name" value="HTH_31"/>
    <property type="match status" value="1"/>
</dbReference>
<dbReference type="PROSITE" id="PS50943">
    <property type="entry name" value="HTH_CROC1"/>
    <property type="match status" value="1"/>
</dbReference>
<dbReference type="RefSeq" id="WP_190450646.1">
    <property type="nucleotide sequence ID" value="NZ_JAMPLM010000002.1"/>
</dbReference>
<dbReference type="SUPFAM" id="SSF47413">
    <property type="entry name" value="lambda repressor-like DNA-binding domains"/>
    <property type="match status" value="1"/>
</dbReference>
<reference evidence="2 3" key="1">
    <citation type="submission" date="2022-04" db="EMBL/GenBank/DDBJ databases">
        <title>Positive selection, recombination, and allopatry shape intraspecific diversity of widespread and dominant cyanobacteria.</title>
        <authorList>
            <person name="Wei J."/>
            <person name="Shu W."/>
            <person name="Hu C."/>
        </authorList>
    </citation>
    <scope>NUCLEOTIDE SEQUENCE [LARGE SCALE GENOMIC DNA]</scope>
    <source>
        <strain evidence="2 3">AS-A4</strain>
    </source>
</reference>
<accession>A0ABV0KH60</accession>
<feature type="domain" description="HTH cro/C1-type" evidence="1">
    <location>
        <begin position="16"/>
        <end position="70"/>
    </location>
</feature>
<evidence type="ECO:0000259" key="1">
    <source>
        <dbReference type="PROSITE" id="PS50943"/>
    </source>
</evidence>
<dbReference type="InterPro" id="IPR001387">
    <property type="entry name" value="Cro/C1-type_HTH"/>
</dbReference>
<keyword evidence="3" id="KW-1185">Reference proteome</keyword>
<proteinExistence type="predicted"/>
<evidence type="ECO:0000313" key="2">
    <source>
        <dbReference type="EMBL" id="MEP1057659.1"/>
    </source>
</evidence>
<dbReference type="Gene3D" id="1.10.260.40">
    <property type="entry name" value="lambda repressor-like DNA-binding domains"/>
    <property type="match status" value="1"/>
</dbReference>
<dbReference type="CDD" id="cd00093">
    <property type="entry name" value="HTH_XRE"/>
    <property type="match status" value="1"/>
</dbReference>
<name>A0ABV0KH60_9CYAN</name>
<dbReference type="EMBL" id="JAMPLM010000002">
    <property type="protein sequence ID" value="MEP1057659.1"/>
    <property type="molecule type" value="Genomic_DNA"/>
</dbReference>
<dbReference type="SMART" id="SM00530">
    <property type="entry name" value="HTH_XRE"/>
    <property type="match status" value="1"/>
</dbReference>
<evidence type="ECO:0000313" key="3">
    <source>
        <dbReference type="Proteomes" id="UP001476950"/>
    </source>
</evidence>
<organism evidence="2 3">
    <name type="scientific">Stenomitos frigidus AS-A4</name>
    <dbReference type="NCBI Taxonomy" id="2933935"/>
    <lineage>
        <taxon>Bacteria</taxon>
        <taxon>Bacillati</taxon>
        <taxon>Cyanobacteriota</taxon>
        <taxon>Cyanophyceae</taxon>
        <taxon>Leptolyngbyales</taxon>
        <taxon>Leptolyngbyaceae</taxon>
        <taxon>Stenomitos</taxon>
    </lineage>
</organism>
<protein>
    <submittedName>
        <fullName evidence="2">Helix-turn-helix domain-containing protein</fullName>
    </submittedName>
</protein>